<sequence length="407" mass="44677">MSTITQTSMPMPMQMQMPVIIVPKELDILPPRPVLFPCLPSSEDFGFGFRFQFQFCGPATEGGGKSRDQNRTKSKINDSIYDSISINTNTSSNRTNASNNNNERRRFFSLDHQDHLEKKLASLETGDRNNGGSNNSTDRSCSTPVTLPTSPSELSVESGSGTEHVHESKALWLTAAAAASTTTDSTTATTFAAPAVTTTAAPMVGIITDRNGINDSRHVVHLQPKSLSIYVYTEMSSLSLLPSLSSLLSSLPFAGAAKQKQKPSSLPPARLPLSPREKEDNDNEYNDVGGDDHDDDSFVSIPDMAYLPGDIDIGRQQQQQRATVSKPILHEAIHKQPPKQQQQQQQKTATTTKFTTLADVITEVLRVILYIVALKNSLLGGPKHGNHNHYHHHYSNSHRYEAKLVSK</sequence>
<feature type="region of interest" description="Disordered" evidence="1">
    <location>
        <begin position="58"/>
        <end position="78"/>
    </location>
</feature>
<feature type="region of interest" description="Disordered" evidence="1">
    <location>
        <begin position="122"/>
        <end position="165"/>
    </location>
</feature>
<evidence type="ECO:0000313" key="2">
    <source>
        <dbReference type="EMBL" id="CAE0717668.1"/>
    </source>
</evidence>
<feature type="compositionally biased region" description="Polar residues" evidence="1">
    <location>
        <begin position="128"/>
        <end position="161"/>
    </location>
</feature>
<protein>
    <submittedName>
        <fullName evidence="2">Uncharacterized protein</fullName>
    </submittedName>
</protein>
<dbReference type="AlphaFoldDB" id="A0A7S4AJP6"/>
<dbReference type="EMBL" id="HBIX01014200">
    <property type="protein sequence ID" value="CAE0717668.1"/>
    <property type="molecule type" value="Transcribed_RNA"/>
</dbReference>
<name>A0A7S4AJP6_9STRA</name>
<organism evidence="2">
    <name type="scientific">Pseudo-nitzschia australis</name>
    <dbReference type="NCBI Taxonomy" id="44445"/>
    <lineage>
        <taxon>Eukaryota</taxon>
        <taxon>Sar</taxon>
        <taxon>Stramenopiles</taxon>
        <taxon>Ochrophyta</taxon>
        <taxon>Bacillariophyta</taxon>
        <taxon>Bacillariophyceae</taxon>
        <taxon>Bacillariophycidae</taxon>
        <taxon>Bacillariales</taxon>
        <taxon>Bacillariaceae</taxon>
        <taxon>Pseudo-nitzschia</taxon>
    </lineage>
</organism>
<evidence type="ECO:0000256" key="1">
    <source>
        <dbReference type="SAM" id="MobiDB-lite"/>
    </source>
</evidence>
<gene>
    <name evidence="2" type="ORF">PAUS00366_LOCUS10420</name>
</gene>
<reference evidence="2" key="1">
    <citation type="submission" date="2021-01" db="EMBL/GenBank/DDBJ databases">
        <authorList>
            <person name="Corre E."/>
            <person name="Pelletier E."/>
            <person name="Niang G."/>
            <person name="Scheremetjew M."/>
            <person name="Finn R."/>
            <person name="Kale V."/>
            <person name="Holt S."/>
            <person name="Cochrane G."/>
            <person name="Meng A."/>
            <person name="Brown T."/>
            <person name="Cohen L."/>
        </authorList>
    </citation>
    <scope>NUCLEOTIDE SEQUENCE</scope>
    <source>
        <strain evidence="2">10249 10 AB</strain>
    </source>
</reference>
<accession>A0A7S4AJP6</accession>
<proteinExistence type="predicted"/>
<feature type="region of interest" description="Disordered" evidence="1">
    <location>
        <begin position="257"/>
        <end position="299"/>
    </location>
</feature>